<dbReference type="Pfam" id="PF00293">
    <property type="entry name" value="NUDIX"/>
    <property type="match status" value="1"/>
</dbReference>
<dbReference type="GO" id="GO:0016787">
    <property type="term" value="F:hydrolase activity"/>
    <property type="evidence" value="ECO:0007669"/>
    <property type="project" value="UniProtKB-KW"/>
</dbReference>
<evidence type="ECO:0000313" key="3">
    <source>
        <dbReference type="EMBL" id="QDK71865.1"/>
    </source>
</evidence>
<organism evidence="3 4">
    <name type="scientific">Lactococcus protaetiae</name>
    <dbReference type="NCBI Taxonomy" id="2592653"/>
    <lineage>
        <taxon>Bacteria</taxon>
        <taxon>Bacillati</taxon>
        <taxon>Bacillota</taxon>
        <taxon>Bacilli</taxon>
        <taxon>Lactobacillales</taxon>
        <taxon>Streptococcaceae</taxon>
        <taxon>Lactococcus</taxon>
    </lineage>
</organism>
<feature type="domain" description="Nudix hydrolase" evidence="2">
    <location>
        <begin position="37"/>
        <end position="175"/>
    </location>
</feature>
<dbReference type="EMBL" id="CP041356">
    <property type="protein sequence ID" value="QDK71865.1"/>
    <property type="molecule type" value="Genomic_DNA"/>
</dbReference>
<dbReference type="Proteomes" id="UP000315128">
    <property type="component" value="Chromosome"/>
</dbReference>
<dbReference type="OrthoDB" id="369191at2"/>
<accession>A0A514ZBC2</accession>
<dbReference type="InterPro" id="IPR015797">
    <property type="entry name" value="NUDIX_hydrolase-like_dom_sf"/>
</dbReference>
<dbReference type="Gene3D" id="3.90.79.10">
    <property type="entry name" value="Nucleoside Triphosphate Pyrophosphohydrolase"/>
    <property type="match status" value="1"/>
</dbReference>
<sequence>MRSLCPRILSTSLGSGAKAEFGDVYGVAAEQAKLVQLKHFGIYGVAIKNQQLLVIEKNQGPYKNRYDLPGGSQEMGESMQETLVRELLVETGLKVLSATNSRVYSAWVYEKEQQVVTHHIFNLYDVELDKEAQKLPEFVADGKNDSDGILWKSLTELSEENSSPLVLKVTEEWGNNPHVEKSKIYKNWKVIKNK</sequence>
<dbReference type="SUPFAM" id="SSF55811">
    <property type="entry name" value="Nudix"/>
    <property type="match status" value="1"/>
</dbReference>
<keyword evidence="3" id="KW-0378">Hydrolase</keyword>
<evidence type="ECO:0000256" key="1">
    <source>
        <dbReference type="ARBA" id="ARBA00005582"/>
    </source>
</evidence>
<keyword evidence="4" id="KW-1185">Reference proteome</keyword>
<dbReference type="PROSITE" id="PS51462">
    <property type="entry name" value="NUDIX"/>
    <property type="match status" value="1"/>
</dbReference>
<gene>
    <name evidence="3" type="ORF">FLP15_00020</name>
</gene>
<comment type="similarity">
    <text evidence="1">Belongs to the Nudix hydrolase family.</text>
</comment>
<dbReference type="KEGG" id="lack:FLP15_00020"/>
<dbReference type="AlphaFoldDB" id="A0A514ZBC2"/>
<dbReference type="InterPro" id="IPR000086">
    <property type="entry name" value="NUDIX_hydrolase_dom"/>
</dbReference>
<protein>
    <submittedName>
        <fullName evidence="3">NUDIX hydrolase</fullName>
    </submittedName>
</protein>
<name>A0A514ZBC2_9LACT</name>
<dbReference type="PANTHER" id="PTHR43736">
    <property type="entry name" value="ADP-RIBOSE PYROPHOSPHATASE"/>
    <property type="match status" value="1"/>
</dbReference>
<evidence type="ECO:0000259" key="2">
    <source>
        <dbReference type="PROSITE" id="PS51462"/>
    </source>
</evidence>
<proteinExistence type="inferred from homology"/>
<dbReference type="CDD" id="cd04686">
    <property type="entry name" value="NUDIX_Hydrolase"/>
    <property type="match status" value="1"/>
</dbReference>
<reference evidence="3 4" key="1">
    <citation type="submission" date="2019-07" db="EMBL/GenBank/DDBJ databases">
        <title>Genome sequencing of KACC 19320.</title>
        <authorList>
            <person name="Heo J."/>
            <person name="Kim S.-J."/>
            <person name="Kim J.-S."/>
            <person name="Hong S.-B."/>
            <person name="Kwon S.-W."/>
        </authorList>
    </citation>
    <scope>NUCLEOTIDE SEQUENCE [LARGE SCALE GENOMIC DNA]</scope>
    <source>
        <strain evidence="3 4">KACC 19320</strain>
    </source>
</reference>
<dbReference type="PANTHER" id="PTHR43736:SF1">
    <property type="entry name" value="DIHYDRONEOPTERIN TRIPHOSPHATE DIPHOSPHATASE"/>
    <property type="match status" value="1"/>
</dbReference>
<evidence type="ECO:0000313" key="4">
    <source>
        <dbReference type="Proteomes" id="UP000315128"/>
    </source>
</evidence>